<organism evidence="3 4">
    <name type="scientific">Mycolicibacterium komossense</name>
    <dbReference type="NCBI Taxonomy" id="1779"/>
    <lineage>
        <taxon>Bacteria</taxon>
        <taxon>Bacillati</taxon>
        <taxon>Actinomycetota</taxon>
        <taxon>Actinomycetes</taxon>
        <taxon>Mycobacteriales</taxon>
        <taxon>Mycobacteriaceae</taxon>
        <taxon>Mycolicibacterium</taxon>
    </lineage>
</organism>
<dbReference type="EMBL" id="JACKTY010000051">
    <property type="protein sequence ID" value="MCV7230522.1"/>
    <property type="molecule type" value="Genomic_DNA"/>
</dbReference>
<protein>
    <submittedName>
        <fullName evidence="3">50S ribosomal protein L31</fullName>
    </submittedName>
</protein>
<evidence type="ECO:0000313" key="4">
    <source>
        <dbReference type="Proteomes" id="UP001526201"/>
    </source>
</evidence>
<sequence>MKPGIRPGYHPLVVVEVSADSHPSWTGAHRYMDTAGGVQKFRRGDGQRGLRSEDGR</sequence>
<gene>
    <name evidence="3" type="ORF">H7J73_31400</name>
</gene>
<evidence type="ECO:0000256" key="2">
    <source>
        <dbReference type="ARBA" id="ARBA00023274"/>
    </source>
</evidence>
<dbReference type="InterPro" id="IPR002150">
    <property type="entry name" value="Ribosomal_bL31"/>
</dbReference>
<dbReference type="GO" id="GO:0005840">
    <property type="term" value="C:ribosome"/>
    <property type="evidence" value="ECO:0007669"/>
    <property type="project" value="UniProtKB-KW"/>
</dbReference>
<evidence type="ECO:0000256" key="1">
    <source>
        <dbReference type="ARBA" id="ARBA00022980"/>
    </source>
</evidence>
<accession>A0ABT3CM41</accession>
<dbReference type="InterPro" id="IPR034704">
    <property type="entry name" value="Ribosomal_bL28/bL31-like_sf"/>
</dbReference>
<dbReference type="SUPFAM" id="SSF143800">
    <property type="entry name" value="L28p-like"/>
    <property type="match status" value="1"/>
</dbReference>
<dbReference type="RefSeq" id="WP_264071814.1">
    <property type="nucleotide sequence ID" value="NZ_JACKTY010000051.1"/>
</dbReference>
<comment type="caution">
    <text evidence="3">The sequence shown here is derived from an EMBL/GenBank/DDBJ whole genome shotgun (WGS) entry which is preliminary data.</text>
</comment>
<keyword evidence="4" id="KW-1185">Reference proteome</keyword>
<dbReference type="Pfam" id="PF01197">
    <property type="entry name" value="Ribosomal_L31"/>
    <property type="match status" value="1"/>
</dbReference>
<reference evidence="3 4" key="1">
    <citation type="journal article" date="2022" name="BMC Genomics">
        <title>Comparative genome analysis of mycobacteria focusing on tRNA and non-coding RNA.</title>
        <authorList>
            <person name="Behra P.R.K."/>
            <person name="Pettersson B.M.F."/>
            <person name="Ramesh M."/>
            <person name="Das S."/>
            <person name="Dasgupta S."/>
            <person name="Kirsebom L.A."/>
        </authorList>
    </citation>
    <scope>NUCLEOTIDE SEQUENCE [LARGE SCALE GENOMIC DNA]</scope>
    <source>
        <strain evidence="3 4">DSM 44078</strain>
    </source>
</reference>
<evidence type="ECO:0000313" key="3">
    <source>
        <dbReference type="EMBL" id="MCV7230522.1"/>
    </source>
</evidence>
<dbReference type="InterPro" id="IPR042105">
    <property type="entry name" value="Ribosomal_bL31_sf"/>
</dbReference>
<keyword evidence="2" id="KW-0687">Ribonucleoprotein</keyword>
<dbReference type="Gene3D" id="4.10.830.30">
    <property type="entry name" value="Ribosomal protein L31"/>
    <property type="match status" value="1"/>
</dbReference>
<proteinExistence type="predicted"/>
<keyword evidence="1 3" id="KW-0689">Ribosomal protein</keyword>
<name>A0ABT3CM41_9MYCO</name>
<dbReference type="Proteomes" id="UP001526201">
    <property type="component" value="Unassembled WGS sequence"/>
</dbReference>